<protein>
    <submittedName>
        <fullName evidence="2">MscS Mechanosensitive ion channel</fullName>
    </submittedName>
</protein>
<sequence length="173" mass="19821">MLANQFAGILLTIVRPFKIEDYVYINTWQFGGAYPMPFPKYFSKDRIEATGYGGKIIGLTINYTTIELNMGDIVRIPNAIVIQSAIIIKKPGIIVQARYEVPKYISFDSISSEIENQVVAMKNYDGKFQIYIDETTMNSYIILIRARFAVIYEDPKRGEIMRMLINLIEPMKG</sequence>
<reference evidence="2" key="2">
    <citation type="journal article" date="2014" name="ISME J.">
        <title>Microbial stratification in low pH oxic and suboxic macroscopic growths along an acid mine drainage.</title>
        <authorList>
            <person name="Mendez-Garcia C."/>
            <person name="Mesa V."/>
            <person name="Sprenger R.R."/>
            <person name="Richter M."/>
            <person name="Diez M.S."/>
            <person name="Solano J."/>
            <person name="Bargiela R."/>
            <person name="Golyshina O.V."/>
            <person name="Manteca A."/>
            <person name="Ramos J.L."/>
            <person name="Gallego J.R."/>
            <person name="Llorente I."/>
            <person name="Martins Dos Santos V.A."/>
            <person name="Jensen O.N."/>
            <person name="Pelaez A.I."/>
            <person name="Sanchez J."/>
            <person name="Ferrer M."/>
        </authorList>
    </citation>
    <scope>NUCLEOTIDE SEQUENCE</scope>
</reference>
<dbReference type="InterPro" id="IPR006685">
    <property type="entry name" value="MscS_channel_2nd"/>
</dbReference>
<gene>
    <name evidence="2" type="ORF">B1A_11088</name>
</gene>
<name>T1AAQ3_9ZZZZ</name>
<dbReference type="GO" id="GO:0008381">
    <property type="term" value="F:mechanosensitive monoatomic ion channel activity"/>
    <property type="evidence" value="ECO:0007669"/>
    <property type="project" value="InterPro"/>
</dbReference>
<dbReference type="PANTHER" id="PTHR30221:SF1">
    <property type="entry name" value="SMALL-CONDUCTANCE MECHANOSENSITIVE CHANNEL"/>
    <property type="match status" value="1"/>
</dbReference>
<accession>T1AAQ3</accession>
<dbReference type="InterPro" id="IPR045275">
    <property type="entry name" value="MscS_archaea/bacteria_type"/>
</dbReference>
<feature type="domain" description="Mechanosensitive ion channel MscS" evidence="1">
    <location>
        <begin position="2"/>
        <end position="86"/>
    </location>
</feature>
<dbReference type="Pfam" id="PF00924">
    <property type="entry name" value="MS_channel_2nd"/>
    <property type="match status" value="1"/>
</dbReference>
<evidence type="ECO:0000259" key="1">
    <source>
        <dbReference type="Pfam" id="PF00924"/>
    </source>
</evidence>
<dbReference type="GO" id="GO:0016020">
    <property type="term" value="C:membrane"/>
    <property type="evidence" value="ECO:0007669"/>
    <property type="project" value="InterPro"/>
</dbReference>
<proteinExistence type="predicted"/>
<dbReference type="EMBL" id="AUZX01007911">
    <property type="protein sequence ID" value="EQD57781.1"/>
    <property type="molecule type" value="Genomic_DNA"/>
</dbReference>
<dbReference type="AlphaFoldDB" id="T1AAQ3"/>
<organism evidence="2">
    <name type="scientific">mine drainage metagenome</name>
    <dbReference type="NCBI Taxonomy" id="410659"/>
    <lineage>
        <taxon>unclassified sequences</taxon>
        <taxon>metagenomes</taxon>
        <taxon>ecological metagenomes</taxon>
    </lineage>
</organism>
<dbReference type="PANTHER" id="PTHR30221">
    <property type="entry name" value="SMALL-CONDUCTANCE MECHANOSENSITIVE CHANNEL"/>
    <property type="match status" value="1"/>
</dbReference>
<comment type="caution">
    <text evidence="2">The sequence shown here is derived from an EMBL/GenBank/DDBJ whole genome shotgun (WGS) entry which is preliminary data.</text>
</comment>
<reference evidence="2" key="1">
    <citation type="submission" date="2013-08" db="EMBL/GenBank/DDBJ databases">
        <authorList>
            <person name="Mendez C."/>
            <person name="Richter M."/>
            <person name="Ferrer M."/>
            <person name="Sanchez J."/>
        </authorList>
    </citation>
    <scope>NUCLEOTIDE SEQUENCE</scope>
</reference>
<evidence type="ECO:0000313" key="2">
    <source>
        <dbReference type="EMBL" id="EQD57781.1"/>
    </source>
</evidence>